<dbReference type="GO" id="GO:0016887">
    <property type="term" value="F:ATP hydrolysis activity"/>
    <property type="evidence" value="ECO:0007669"/>
    <property type="project" value="InterPro"/>
</dbReference>
<dbReference type="PRINTS" id="PR00119">
    <property type="entry name" value="CATATPASE"/>
</dbReference>
<name>A0A8C1TGR1_CYPCA</name>
<dbReference type="GO" id="GO:1902600">
    <property type="term" value="P:proton transmembrane transport"/>
    <property type="evidence" value="ECO:0007669"/>
    <property type="project" value="TreeGrafter"/>
</dbReference>
<keyword evidence="8 12" id="KW-0472">Membrane</keyword>
<dbReference type="Ensembl" id="ENSCCRT00015022379.1">
    <property type="protein sequence ID" value="ENSCCRP00015021589.1"/>
    <property type="gene ID" value="ENSCCRG00015002920.1"/>
</dbReference>
<dbReference type="Pfam" id="PF00690">
    <property type="entry name" value="Cation_ATPase_N"/>
    <property type="match status" value="1"/>
</dbReference>
<comment type="subcellular location">
    <subcellularLocation>
        <location evidence="1">Membrane</location>
        <topology evidence="1">Multi-pass membrane protein</topology>
    </subcellularLocation>
</comment>
<evidence type="ECO:0000259" key="13">
    <source>
        <dbReference type="SMART" id="SM00831"/>
    </source>
</evidence>
<dbReference type="GO" id="GO:0006883">
    <property type="term" value="P:intracellular sodium ion homeostasis"/>
    <property type="evidence" value="ECO:0007669"/>
    <property type="project" value="TreeGrafter"/>
</dbReference>
<evidence type="ECO:0000256" key="11">
    <source>
        <dbReference type="SAM" id="MobiDB-lite"/>
    </source>
</evidence>
<evidence type="ECO:0000256" key="3">
    <source>
        <dbReference type="ARBA" id="ARBA00022741"/>
    </source>
</evidence>
<proteinExistence type="predicted"/>
<feature type="transmembrane region" description="Helical" evidence="12">
    <location>
        <begin position="97"/>
        <end position="116"/>
    </location>
</feature>
<dbReference type="GO" id="GO:1990573">
    <property type="term" value="P:potassium ion import across plasma membrane"/>
    <property type="evidence" value="ECO:0007669"/>
    <property type="project" value="TreeGrafter"/>
</dbReference>
<keyword evidence="2 12" id="KW-0812">Transmembrane</keyword>
<dbReference type="InterPro" id="IPR008250">
    <property type="entry name" value="ATPase_P-typ_transduc_dom_A_sf"/>
</dbReference>
<dbReference type="Proteomes" id="UP000694700">
    <property type="component" value="Unplaced"/>
</dbReference>
<dbReference type="Gene3D" id="3.40.1110.10">
    <property type="entry name" value="Calcium-transporting ATPase, cytoplasmic domain N"/>
    <property type="match status" value="1"/>
</dbReference>
<dbReference type="InterPro" id="IPR059000">
    <property type="entry name" value="ATPase_P-type_domA"/>
</dbReference>
<evidence type="ECO:0000256" key="1">
    <source>
        <dbReference type="ARBA" id="ARBA00004141"/>
    </source>
</evidence>
<feature type="transmembrane region" description="Helical" evidence="12">
    <location>
        <begin position="63"/>
        <end position="85"/>
    </location>
</feature>
<evidence type="ECO:0000256" key="5">
    <source>
        <dbReference type="ARBA" id="ARBA00022842"/>
    </source>
</evidence>
<evidence type="ECO:0000256" key="7">
    <source>
        <dbReference type="ARBA" id="ARBA00022989"/>
    </source>
</evidence>
<protein>
    <submittedName>
        <fullName evidence="14">ATPase Na+/K+ transporting subunit alpha 2</fullName>
    </submittedName>
</protein>
<reference evidence="14" key="1">
    <citation type="submission" date="2025-08" db="UniProtKB">
        <authorList>
            <consortium name="Ensembl"/>
        </authorList>
    </citation>
    <scope>IDENTIFICATION</scope>
</reference>
<evidence type="ECO:0000256" key="12">
    <source>
        <dbReference type="SAM" id="Phobius"/>
    </source>
</evidence>
<dbReference type="Gene3D" id="3.40.50.1000">
    <property type="entry name" value="HAD superfamily/HAD-like"/>
    <property type="match status" value="1"/>
</dbReference>
<dbReference type="InterPro" id="IPR001757">
    <property type="entry name" value="P_typ_ATPase"/>
</dbReference>
<organism evidence="14 15">
    <name type="scientific">Cyprinus carpio</name>
    <name type="common">Common carp</name>
    <dbReference type="NCBI Taxonomy" id="7962"/>
    <lineage>
        <taxon>Eukaryota</taxon>
        <taxon>Metazoa</taxon>
        <taxon>Chordata</taxon>
        <taxon>Craniata</taxon>
        <taxon>Vertebrata</taxon>
        <taxon>Euteleostomi</taxon>
        <taxon>Actinopterygii</taxon>
        <taxon>Neopterygii</taxon>
        <taxon>Teleostei</taxon>
        <taxon>Ostariophysi</taxon>
        <taxon>Cypriniformes</taxon>
        <taxon>Cyprinidae</taxon>
        <taxon>Cyprininae</taxon>
        <taxon>Cyprinus</taxon>
    </lineage>
</organism>
<evidence type="ECO:0000313" key="14">
    <source>
        <dbReference type="Ensembl" id="ENSCCRP00015021589.1"/>
    </source>
</evidence>
<keyword evidence="4" id="KW-0067">ATP-binding</keyword>
<keyword evidence="3" id="KW-0547">Nucleotide-binding</keyword>
<dbReference type="Gene3D" id="2.70.150.10">
    <property type="entry name" value="Calcium-transporting ATPase, cytoplasmic transduction domain A"/>
    <property type="match status" value="1"/>
</dbReference>
<dbReference type="InterPro" id="IPR023299">
    <property type="entry name" value="ATPase_P-typ_cyto_dom_N"/>
</dbReference>
<dbReference type="FunFam" id="2.70.150.10:FF:000106">
    <property type="entry name" value="Sodium/potassium-transporting ATPase subunit alpha"/>
    <property type="match status" value="1"/>
</dbReference>
<dbReference type="InterPro" id="IPR018303">
    <property type="entry name" value="ATPase_P-typ_P_site"/>
</dbReference>
<sequence length="480" mass="52755">MFLCLFLQDDHKLSLDELSTRYGVDLARGLTHKRALEILARDGPNALTPPPTTPEWVKFCKQLFGGFSILLWIGAILCFFAYSIQAATVDEPVNDNLYLGVVLSAVVIITGCFSYYQEAKSSRIMDSFKNMVPQQALVIREGEKLQINAEEVVQGDLVEIKGGDRIPADLRIISSSGCKVDNSSLTGESEPQTRSPEFTHQNPLETRNISFFSTNCVEGTAHGIVIATGDRTVMGRIATLASGLEVGQTPINMEIEHFIQIITGVAIFLGVSFFILSLILGYTWLEAVVFLIGIIVANVPEGLLATVTVCLTLTAKRMARKNCLVKNLEAVETLGSTSTICSDKTGTLTQNRMTVAHMWFDNQIHEADTTEDQSGCCFDKSSPTWFSLSRVAGLCNRAVFKPGQENIPVRKRDTAGDASESALLKCVELSSGCVQTLRDNNPKLAEIPFNSTNKYQVHLQETPTVIIVDPSKFHRCDLYL</sequence>
<dbReference type="GO" id="GO:0005524">
    <property type="term" value="F:ATP binding"/>
    <property type="evidence" value="ECO:0007669"/>
    <property type="project" value="UniProtKB-KW"/>
</dbReference>
<evidence type="ECO:0000313" key="15">
    <source>
        <dbReference type="Proteomes" id="UP000694700"/>
    </source>
</evidence>
<evidence type="ECO:0000256" key="9">
    <source>
        <dbReference type="ARBA" id="ARBA00037422"/>
    </source>
</evidence>
<dbReference type="GO" id="GO:0005886">
    <property type="term" value="C:plasma membrane"/>
    <property type="evidence" value="ECO:0007669"/>
    <property type="project" value="TreeGrafter"/>
</dbReference>
<dbReference type="Gene3D" id="1.20.1110.10">
    <property type="entry name" value="Calcium-transporting ATPase, transmembrane domain"/>
    <property type="match status" value="1"/>
</dbReference>
<evidence type="ECO:0000256" key="2">
    <source>
        <dbReference type="ARBA" id="ARBA00022692"/>
    </source>
</evidence>
<keyword evidence="6" id="KW-1278">Translocase</keyword>
<dbReference type="NCBIfam" id="TIGR01494">
    <property type="entry name" value="ATPase_P-type"/>
    <property type="match status" value="1"/>
</dbReference>
<dbReference type="InterPro" id="IPR023298">
    <property type="entry name" value="ATPase_P-typ_TM_dom_sf"/>
</dbReference>
<dbReference type="InterPro" id="IPR023214">
    <property type="entry name" value="HAD_sf"/>
</dbReference>
<evidence type="ECO:0000256" key="4">
    <source>
        <dbReference type="ARBA" id="ARBA00022840"/>
    </source>
</evidence>
<feature type="transmembrane region" description="Helical" evidence="12">
    <location>
        <begin position="288"/>
        <end position="311"/>
    </location>
</feature>
<dbReference type="PANTHER" id="PTHR43294:SF22">
    <property type="entry name" value="SODIUM_POTASSIUM-TRANSPORTING ATPASE SUBUNIT ALPHA"/>
    <property type="match status" value="1"/>
</dbReference>
<dbReference type="InterPro" id="IPR050510">
    <property type="entry name" value="Cation_transp_ATPase_P-type"/>
</dbReference>
<dbReference type="PROSITE" id="PS00154">
    <property type="entry name" value="ATPASE_E1_E2"/>
    <property type="match status" value="1"/>
</dbReference>
<dbReference type="GO" id="GO:0030007">
    <property type="term" value="P:intracellular potassium ion homeostasis"/>
    <property type="evidence" value="ECO:0007669"/>
    <property type="project" value="TreeGrafter"/>
</dbReference>
<dbReference type="SMART" id="SM00831">
    <property type="entry name" value="Cation_ATPase_N"/>
    <property type="match status" value="1"/>
</dbReference>
<feature type="domain" description="Cation-transporting P-type ATPase N-terminal" evidence="13">
    <location>
        <begin position="9"/>
        <end position="83"/>
    </location>
</feature>
<evidence type="ECO:0000256" key="10">
    <source>
        <dbReference type="ARBA" id="ARBA00038795"/>
    </source>
</evidence>
<comment type="subunit">
    <text evidence="10">The sodium/potassium-transporting ATPase is composed of a catalytic alpha subunit, an auxiliary non-catalytic beta subunit and an additional regulatory subunit.</text>
</comment>
<feature type="region of interest" description="Disordered" evidence="11">
    <location>
        <begin position="180"/>
        <end position="200"/>
    </location>
</feature>
<keyword evidence="5" id="KW-0460">Magnesium</keyword>
<dbReference type="SUPFAM" id="SSF81665">
    <property type="entry name" value="Calcium ATPase, transmembrane domain M"/>
    <property type="match status" value="1"/>
</dbReference>
<dbReference type="Pfam" id="PF00122">
    <property type="entry name" value="E1-E2_ATPase"/>
    <property type="match status" value="1"/>
</dbReference>
<dbReference type="Pfam" id="PF13246">
    <property type="entry name" value="Cation_ATPase"/>
    <property type="match status" value="1"/>
</dbReference>
<dbReference type="PRINTS" id="PR00121">
    <property type="entry name" value="NAKATPASE"/>
</dbReference>
<dbReference type="InterPro" id="IPR004014">
    <property type="entry name" value="ATPase_P-typ_cation-transptr_N"/>
</dbReference>
<dbReference type="SUPFAM" id="SSF81660">
    <property type="entry name" value="Metal cation-transporting ATPase, ATP-binding domain N"/>
    <property type="match status" value="1"/>
</dbReference>
<keyword evidence="7 12" id="KW-1133">Transmembrane helix</keyword>
<evidence type="ECO:0000256" key="6">
    <source>
        <dbReference type="ARBA" id="ARBA00022967"/>
    </source>
</evidence>
<dbReference type="PANTHER" id="PTHR43294">
    <property type="entry name" value="SODIUM/POTASSIUM-TRANSPORTING ATPASE SUBUNIT ALPHA"/>
    <property type="match status" value="1"/>
</dbReference>
<evidence type="ECO:0000256" key="8">
    <source>
        <dbReference type="ARBA" id="ARBA00023136"/>
    </source>
</evidence>
<dbReference type="GO" id="GO:0036376">
    <property type="term" value="P:sodium ion export across plasma membrane"/>
    <property type="evidence" value="ECO:0007669"/>
    <property type="project" value="TreeGrafter"/>
</dbReference>
<dbReference type="AlphaFoldDB" id="A0A8C1TGR1"/>
<dbReference type="GO" id="GO:0005391">
    <property type="term" value="F:P-type sodium:potassium-exchanging transporter activity"/>
    <property type="evidence" value="ECO:0007669"/>
    <property type="project" value="TreeGrafter"/>
</dbReference>
<accession>A0A8C1TGR1</accession>
<comment type="function">
    <text evidence="9">This is the catalytic component of the active enzyme, which catalyzes the hydrolysis of ATP coupled with the exchange of sodium and potassium ions across the plasma membrane. This action creates the electrochemical gradient of sodium and potassium ions, providing the energy for active transport of various nutrients.</text>
</comment>
<dbReference type="FunFam" id="1.20.1110.10:FF:000095">
    <property type="entry name" value="Sodium/potassium-transporting ATPase subunit alpha-1"/>
    <property type="match status" value="1"/>
</dbReference>
<dbReference type="SUPFAM" id="SSF81653">
    <property type="entry name" value="Calcium ATPase, transduction domain A"/>
    <property type="match status" value="1"/>
</dbReference>
<feature type="transmembrane region" description="Helical" evidence="12">
    <location>
        <begin position="258"/>
        <end position="282"/>
    </location>
</feature>